<feature type="compositionally biased region" description="Basic residues" evidence="1">
    <location>
        <begin position="251"/>
        <end position="268"/>
    </location>
</feature>
<evidence type="ECO:0000313" key="3">
    <source>
        <dbReference type="EMBL" id="MBU2691837.1"/>
    </source>
</evidence>
<dbReference type="Proteomes" id="UP000777784">
    <property type="component" value="Unassembled WGS sequence"/>
</dbReference>
<comment type="caution">
    <text evidence="3">The sequence shown here is derived from an EMBL/GenBank/DDBJ whole genome shotgun (WGS) entry which is preliminary data.</text>
</comment>
<accession>A0A948W454</accession>
<gene>
    <name evidence="3" type="ORF">KJ970_13025</name>
</gene>
<feature type="compositionally biased region" description="Basic and acidic residues" evidence="1">
    <location>
        <begin position="302"/>
        <end position="332"/>
    </location>
</feature>
<organism evidence="3 4">
    <name type="scientific">Eiseniibacteriota bacterium</name>
    <dbReference type="NCBI Taxonomy" id="2212470"/>
    <lineage>
        <taxon>Bacteria</taxon>
        <taxon>Candidatus Eiseniibacteriota</taxon>
    </lineage>
</organism>
<keyword evidence="2" id="KW-1133">Transmembrane helix</keyword>
<reference evidence="3" key="1">
    <citation type="submission" date="2021-05" db="EMBL/GenBank/DDBJ databases">
        <title>Energy efficiency and biological interactions define the core microbiome of deep oligotrophic groundwater.</title>
        <authorList>
            <person name="Mehrshad M."/>
            <person name="Lopez-Fernandez M."/>
            <person name="Bell E."/>
            <person name="Bernier-Latmani R."/>
            <person name="Bertilsson S."/>
            <person name="Dopson M."/>
        </authorList>
    </citation>
    <scope>NUCLEOTIDE SEQUENCE</scope>
    <source>
        <strain evidence="3">Modern_marine.mb.64</strain>
    </source>
</reference>
<dbReference type="AlphaFoldDB" id="A0A948W454"/>
<sequence>MKSKNVKRNNEGGRRQAPATKLAAILSFPILVLILGLIWTGTSLGSDVVISGGVEVGASLDWGSPYDPDNIETFSTSSVDIRVIPDWYGDRWENDSNPTITIHVRPYEPSHLLIFGITEWGELILLYPATPTERIFYEPALLHISMADHPWVTAEDMTIFAVSAPYPLLPTMPRYLVPERWFRLGYTCSTYQQRALQLGFIYEWTGFYWVMGDSHETAWYICNDFWWGGGRHHQRPALGHRVFHPLRYKHPVRHYPNRPRPPHIRHRSREPYQDRPGRERPGDVRGRPDRPNPDKPNPVRISPERPKEKPERIDGKLPQKKPEKQKLEPIKVEKKKRVTVKDKTRIEKPAKPEIKREVQKPEPPKKAKKPQKQETQKKPKKDDKKDQKGKPRSR</sequence>
<dbReference type="EMBL" id="JAHJDP010000077">
    <property type="protein sequence ID" value="MBU2691837.1"/>
    <property type="molecule type" value="Genomic_DNA"/>
</dbReference>
<feature type="compositionally biased region" description="Basic and acidic residues" evidence="1">
    <location>
        <begin position="339"/>
        <end position="394"/>
    </location>
</feature>
<name>A0A948W454_UNCEI</name>
<feature type="region of interest" description="Disordered" evidence="1">
    <location>
        <begin position="251"/>
        <end position="394"/>
    </location>
</feature>
<proteinExistence type="predicted"/>
<keyword evidence="2" id="KW-0472">Membrane</keyword>
<protein>
    <submittedName>
        <fullName evidence="3">Uncharacterized protein</fullName>
    </submittedName>
</protein>
<keyword evidence="2" id="KW-0812">Transmembrane</keyword>
<evidence type="ECO:0000256" key="1">
    <source>
        <dbReference type="SAM" id="MobiDB-lite"/>
    </source>
</evidence>
<feature type="compositionally biased region" description="Basic and acidic residues" evidence="1">
    <location>
        <begin position="269"/>
        <end position="293"/>
    </location>
</feature>
<evidence type="ECO:0000256" key="2">
    <source>
        <dbReference type="SAM" id="Phobius"/>
    </source>
</evidence>
<evidence type="ECO:0000313" key="4">
    <source>
        <dbReference type="Proteomes" id="UP000777784"/>
    </source>
</evidence>
<feature type="transmembrane region" description="Helical" evidence="2">
    <location>
        <begin position="21"/>
        <end position="39"/>
    </location>
</feature>